<keyword evidence="1" id="KW-0175">Coiled coil</keyword>
<evidence type="ECO:0000313" key="2">
    <source>
        <dbReference type="EMBL" id="GAC05672.1"/>
    </source>
</evidence>
<accession>A0ABQ0I8S3</accession>
<proteinExistence type="predicted"/>
<evidence type="ECO:0000256" key="1">
    <source>
        <dbReference type="SAM" id="Coils"/>
    </source>
</evidence>
<evidence type="ECO:0000313" key="3">
    <source>
        <dbReference type="Proteomes" id="UP000008372"/>
    </source>
</evidence>
<organism evidence="2 3">
    <name type="scientific">Paraglaciecola agarilytica NO2</name>
    <dbReference type="NCBI Taxonomy" id="1125747"/>
    <lineage>
        <taxon>Bacteria</taxon>
        <taxon>Pseudomonadati</taxon>
        <taxon>Pseudomonadota</taxon>
        <taxon>Gammaproteobacteria</taxon>
        <taxon>Alteromonadales</taxon>
        <taxon>Alteromonadaceae</taxon>
        <taxon>Paraglaciecola</taxon>
    </lineage>
</organism>
<comment type="caution">
    <text evidence="2">The sequence shown here is derived from an EMBL/GenBank/DDBJ whole genome shotgun (WGS) entry which is preliminary data.</text>
</comment>
<protein>
    <submittedName>
        <fullName evidence="2">Uncharacterized protein</fullName>
    </submittedName>
</protein>
<gene>
    <name evidence="2" type="ORF">GAGA_2833</name>
</gene>
<name>A0ABQ0I8S3_9ALTE</name>
<dbReference type="EMBL" id="BAEK01000042">
    <property type="protein sequence ID" value="GAC05672.1"/>
    <property type="molecule type" value="Genomic_DNA"/>
</dbReference>
<dbReference type="RefSeq" id="WP_008304424.1">
    <property type="nucleotide sequence ID" value="NZ_BAEK01000042.1"/>
</dbReference>
<keyword evidence="3" id="KW-1185">Reference proteome</keyword>
<dbReference type="Proteomes" id="UP000008372">
    <property type="component" value="Unassembled WGS sequence"/>
</dbReference>
<reference evidence="2 3" key="1">
    <citation type="journal article" date="2014" name="Environ. Microbiol.">
        <title>Comparative genomics of the marine bacterial genus Glaciecola reveals the high degree of genomic diversity and genomic characteristic for cold adaptation.</title>
        <authorList>
            <person name="Qin Q.L."/>
            <person name="Xie B.B."/>
            <person name="Yu Y."/>
            <person name="Shu Y.L."/>
            <person name="Rong J.C."/>
            <person name="Zhang Y.J."/>
            <person name="Zhao D.L."/>
            <person name="Chen X.L."/>
            <person name="Zhang X.Y."/>
            <person name="Chen B."/>
            <person name="Zhou B.C."/>
            <person name="Zhang Y.Z."/>
        </authorList>
    </citation>
    <scope>NUCLEOTIDE SEQUENCE [LARGE SCALE GENOMIC DNA]</scope>
    <source>
        <strain evidence="2 3">NO2</strain>
    </source>
</reference>
<feature type="coiled-coil region" evidence="1">
    <location>
        <begin position="51"/>
        <end position="78"/>
    </location>
</feature>
<sequence length="143" mass="16062">MMANKEMNNLLDDIMIEKIASASVSELMAEFNITADEIQTTQSQFLNSVKKHKQQLKKNRLKDARAKLELEKKKHDSVDVAAFLAKKGKDAKAILIDLLKQRKLPENLTVAHREGKEFTDEDANQIIANLVAMGVIDVDDKGD</sequence>